<dbReference type="GO" id="GO:0003677">
    <property type="term" value="F:DNA binding"/>
    <property type="evidence" value="ECO:0007669"/>
    <property type="project" value="UniProtKB-KW"/>
</dbReference>
<proteinExistence type="predicted"/>
<keyword evidence="1" id="KW-0805">Transcription regulation</keyword>
<sequence length="233" mass="26418">MASATEKKQVIIQHPCVFTRGSLKHILTHSSKASPATVVASVATLADCDRPLQRFPDTHLIILNLQNRDATADISLSHRISHLREHYPRCRVIIIAEAFCVRLLRQYFYHVSQVCAVIARQAPLSEFITQINTAFFPRLYPKWRQPVRLTYQERMILTLLLRGRSNNAIADYLCLSNKTISYHKRSVMNKLGFLAPPEGAASEDDSPTQFFNHAIVHLSFVLAAMACDEKNMS</sequence>
<evidence type="ECO:0000313" key="7">
    <source>
        <dbReference type="EMBL" id="NIL28036.1"/>
    </source>
</evidence>
<dbReference type="SUPFAM" id="SSF46894">
    <property type="entry name" value="C-terminal effector domain of the bipartite response regulators"/>
    <property type="match status" value="1"/>
</dbReference>
<evidence type="ECO:0000256" key="3">
    <source>
        <dbReference type="ARBA" id="ARBA00023159"/>
    </source>
</evidence>
<evidence type="ECO:0000259" key="5">
    <source>
        <dbReference type="PROSITE" id="PS50043"/>
    </source>
</evidence>
<dbReference type="InterPro" id="IPR016032">
    <property type="entry name" value="Sig_transdc_resp-reg_C-effctor"/>
</dbReference>
<dbReference type="InterPro" id="IPR036388">
    <property type="entry name" value="WH-like_DNA-bd_sf"/>
</dbReference>
<dbReference type="PROSITE" id="PS00622">
    <property type="entry name" value="HTH_LUXR_1"/>
    <property type="match status" value="1"/>
</dbReference>
<protein>
    <submittedName>
        <fullName evidence="6">DNA-binding response regulator</fullName>
    </submittedName>
    <submittedName>
        <fullName evidence="7">Response regulator transcription factor</fullName>
    </submittedName>
</protein>
<dbReference type="PANTHER" id="PTHR44688:SF16">
    <property type="entry name" value="DNA-BINDING TRANSCRIPTIONAL ACTIVATOR DEVR_DOSR"/>
    <property type="match status" value="1"/>
</dbReference>
<dbReference type="PROSITE" id="PS50043">
    <property type="entry name" value="HTH_LUXR_2"/>
    <property type="match status" value="1"/>
</dbReference>
<accession>A0A2R4NJT1</accession>
<evidence type="ECO:0000256" key="1">
    <source>
        <dbReference type="ARBA" id="ARBA00023015"/>
    </source>
</evidence>
<dbReference type="Proteomes" id="UP000698240">
    <property type="component" value="Unassembled WGS sequence"/>
</dbReference>
<evidence type="ECO:0000313" key="9">
    <source>
        <dbReference type="Proteomes" id="UP000698240"/>
    </source>
</evidence>
<evidence type="ECO:0000256" key="2">
    <source>
        <dbReference type="ARBA" id="ARBA00023125"/>
    </source>
</evidence>
<reference evidence="8" key="1">
    <citation type="journal article" date="2018" name="Genome Announc.">
        <title>First complete genome sequence of Yersinia massiliensis.</title>
        <authorList>
            <person name="Thomas M.C."/>
            <person name="Arling V."/>
            <person name="Goji N."/>
            <person name="Janzen T.W."/>
            <person name="Duceppe M.-O."/>
            <person name="Mathews A."/>
            <person name="Carrillo C."/>
            <person name="Amoako K."/>
        </authorList>
    </citation>
    <scope>NUCLEOTIDE SEQUENCE [LARGE SCALE GENOMIC DNA]</scope>
    <source>
        <strain evidence="8">GTA</strain>
    </source>
</reference>
<dbReference type="Pfam" id="PF00196">
    <property type="entry name" value="GerE"/>
    <property type="match status" value="1"/>
</dbReference>
<keyword evidence="4" id="KW-0804">Transcription</keyword>
<organism evidence="7 9">
    <name type="scientific">Yersinia massiliensis</name>
    <dbReference type="NCBI Taxonomy" id="419257"/>
    <lineage>
        <taxon>Bacteria</taxon>
        <taxon>Pseudomonadati</taxon>
        <taxon>Pseudomonadota</taxon>
        <taxon>Gammaproteobacteria</taxon>
        <taxon>Enterobacterales</taxon>
        <taxon>Yersiniaceae</taxon>
        <taxon>Yersinia</taxon>
    </lineage>
</organism>
<dbReference type="CDD" id="cd06170">
    <property type="entry name" value="LuxR_C_like"/>
    <property type="match status" value="1"/>
</dbReference>
<evidence type="ECO:0000256" key="4">
    <source>
        <dbReference type="ARBA" id="ARBA00023163"/>
    </source>
</evidence>
<dbReference type="PANTHER" id="PTHR44688">
    <property type="entry name" value="DNA-BINDING TRANSCRIPTIONAL ACTIVATOR DEVR_DOSR"/>
    <property type="match status" value="1"/>
</dbReference>
<evidence type="ECO:0000313" key="6">
    <source>
        <dbReference type="EMBL" id="AVX36367.1"/>
    </source>
</evidence>
<dbReference type="Gene3D" id="1.10.10.10">
    <property type="entry name" value="Winged helix-like DNA-binding domain superfamily/Winged helix DNA-binding domain"/>
    <property type="match status" value="1"/>
</dbReference>
<name>A0A2R4NJT1_9GAMM</name>
<evidence type="ECO:0000313" key="8">
    <source>
        <dbReference type="Proteomes" id="UP000240908"/>
    </source>
</evidence>
<dbReference type="PRINTS" id="PR00038">
    <property type="entry name" value="HTHLUXR"/>
</dbReference>
<keyword evidence="8" id="KW-1185">Reference proteome</keyword>
<dbReference type="RefSeq" id="WP_050286785.1">
    <property type="nucleotide sequence ID" value="NZ_CABHYD010000009.1"/>
</dbReference>
<dbReference type="AlphaFoldDB" id="A0A2R4NJT1"/>
<gene>
    <name evidence="6" type="ORF">DA391_01025</name>
    <name evidence="7" type="ORF">HB980_15970</name>
</gene>
<dbReference type="Proteomes" id="UP000240908">
    <property type="component" value="Chromosome"/>
</dbReference>
<reference evidence="7" key="2">
    <citation type="submission" date="2020-03" db="EMBL/GenBank/DDBJ databases">
        <authorList>
            <person name="Kislichkina A."/>
            <person name="Dentovskaya S."/>
            <person name="Shaikhutdinov R."/>
            <person name="Ivanov S."/>
            <person name="Sizova A."/>
            <person name="Solomentsev V."/>
            <person name="Bogun A."/>
        </authorList>
    </citation>
    <scope>NUCLEOTIDE SEQUENCE</scope>
    <source>
        <strain evidence="7">SCPM-O-B-8025</strain>
    </source>
</reference>
<dbReference type="KEGG" id="yma:DA391_01025"/>
<keyword evidence="2 6" id="KW-0238">DNA-binding</keyword>
<dbReference type="InterPro" id="IPR000792">
    <property type="entry name" value="Tscrpt_reg_LuxR_C"/>
</dbReference>
<dbReference type="SMART" id="SM00421">
    <property type="entry name" value="HTH_LUXR"/>
    <property type="match status" value="1"/>
</dbReference>
<feature type="domain" description="HTH luxR-type" evidence="5">
    <location>
        <begin position="142"/>
        <end position="218"/>
    </location>
</feature>
<dbReference type="EMBL" id="CP028487">
    <property type="protein sequence ID" value="AVX36367.1"/>
    <property type="molecule type" value="Genomic_DNA"/>
</dbReference>
<dbReference type="EMBL" id="JAASAN010000007">
    <property type="protein sequence ID" value="NIL28036.1"/>
    <property type="molecule type" value="Genomic_DNA"/>
</dbReference>
<dbReference type="GO" id="GO:0006355">
    <property type="term" value="P:regulation of DNA-templated transcription"/>
    <property type="evidence" value="ECO:0007669"/>
    <property type="project" value="InterPro"/>
</dbReference>
<keyword evidence="3" id="KW-0010">Activator</keyword>